<keyword evidence="3" id="KW-0479">Metal-binding</keyword>
<feature type="binding site" evidence="3">
    <location>
        <position position="218"/>
    </location>
    <ligand>
        <name>a divalent metal cation</name>
        <dbReference type="ChEBI" id="CHEBI:60240"/>
    </ligand>
</feature>
<evidence type="ECO:0000256" key="3">
    <source>
        <dbReference type="PIRSR" id="PIRSR605511-2"/>
    </source>
</evidence>
<feature type="domain" description="SMP-30/Gluconolactonase/LRE-like region" evidence="4">
    <location>
        <begin position="26"/>
        <end position="277"/>
    </location>
</feature>
<dbReference type="GO" id="GO:0019853">
    <property type="term" value="P:L-ascorbic acid biosynthetic process"/>
    <property type="evidence" value="ECO:0007669"/>
    <property type="project" value="TreeGrafter"/>
</dbReference>
<dbReference type="RefSeq" id="WP_145856993.1">
    <property type="nucleotide sequence ID" value="NZ_RPFW01000005.1"/>
</dbReference>
<dbReference type="EMBL" id="RPFW01000005">
    <property type="protein sequence ID" value="TVZ02205.1"/>
    <property type="molecule type" value="Genomic_DNA"/>
</dbReference>
<proteinExistence type="inferred from homology"/>
<comment type="cofactor">
    <cofactor evidence="3">
        <name>Zn(2+)</name>
        <dbReference type="ChEBI" id="CHEBI:29105"/>
    </cofactor>
    <text evidence="3">Binds 1 divalent metal cation per subunit.</text>
</comment>
<protein>
    <submittedName>
        <fullName evidence="5">Lactone hydrolase</fullName>
    </submittedName>
</protein>
<dbReference type="InterPro" id="IPR005511">
    <property type="entry name" value="SMP-30"/>
</dbReference>
<keyword evidence="6" id="KW-1185">Reference proteome</keyword>
<dbReference type="AlphaFoldDB" id="A0A6P2BVN9"/>
<evidence type="ECO:0000313" key="5">
    <source>
        <dbReference type="EMBL" id="TVZ02205.1"/>
    </source>
</evidence>
<evidence type="ECO:0000256" key="1">
    <source>
        <dbReference type="ARBA" id="ARBA00008853"/>
    </source>
</evidence>
<feature type="binding site" evidence="3">
    <location>
        <position position="119"/>
    </location>
    <ligand>
        <name>substrate</name>
    </ligand>
</feature>
<feature type="active site" description="Proton donor/acceptor" evidence="2">
    <location>
        <position position="218"/>
    </location>
</feature>
<dbReference type="Pfam" id="PF08450">
    <property type="entry name" value="SGL"/>
    <property type="match status" value="1"/>
</dbReference>
<dbReference type="PRINTS" id="PR01790">
    <property type="entry name" value="SMP30FAMILY"/>
</dbReference>
<sequence>MTDAVVDAFADAADIKPRELSRGYTWAECPRWHHGALWFSDMYAHRIVRLDADGTPETVIDFSDRTSVNGTEVIPGGFGWLPDGRLIVTSMHERLVLAWDGRSLTVYADLRELATGPVNDMVVDADGRAYVSQLGFELFAGEEPKESLLIVVEPDGSARNLTELGGFWGANGVAITADGTKLVTAEAFANLITALDRDPTTGALSGRRVFAQTPSLPDGVCLDAEDGVWAGMPALPGLARFTDGGAVTDVIRFDATVAIPPACVLGGADRRTLYITAGLDVLDWEESRRNRRGSIWTAPVPVSGGESRP</sequence>
<evidence type="ECO:0000313" key="6">
    <source>
        <dbReference type="Proteomes" id="UP000460272"/>
    </source>
</evidence>
<dbReference type="GO" id="GO:0004341">
    <property type="term" value="F:gluconolactonase activity"/>
    <property type="evidence" value="ECO:0007669"/>
    <property type="project" value="TreeGrafter"/>
</dbReference>
<feature type="binding site" evidence="3">
    <location>
        <position position="28"/>
    </location>
    <ligand>
        <name>a divalent metal cation</name>
        <dbReference type="ChEBI" id="CHEBI:60240"/>
    </ligand>
</feature>
<accession>A0A6P2BVN9</accession>
<evidence type="ECO:0000256" key="2">
    <source>
        <dbReference type="PIRSR" id="PIRSR605511-1"/>
    </source>
</evidence>
<feature type="binding site" evidence="3">
    <location>
        <position position="171"/>
    </location>
    <ligand>
        <name>a divalent metal cation</name>
        <dbReference type="ChEBI" id="CHEBI:60240"/>
    </ligand>
</feature>
<dbReference type="OrthoDB" id="2633250at2"/>
<comment type="similarity">
    <text evidence="1">Belongs to the SMP-30/CGR1 family.</text>
</comment>
<keyword evidence="5" id="KW-0378">Hydrolase</keyword>
<dbReference type="PANTHER" id="PTHR10907">
    <property type="entry name" value="REGUCALCIN"/>
    <property type="match status" value="1"/>
</dbReference>
<dbReference type="InterPro" id="IPR013658">
    <property type="entry name" value="SGL"/>
</dbReference>
<keyword evidence="3" id="KW-0862">Zinc</keyword>
<evidence type="ECO:0000259" key="4">
    <source>
        <dbReference type="Pfam" id="PF08450"/>
    </source>
</evidence>
<dbReference type="Proteomes" id="UP000460272">
    <property type="component" value="Unassembled WGS sequence"/>
</dbReference>
<name>A0A6P2BVN9_9ACTN</name>
<dbReference type="SUPFAM" id="SSF63829">
    <property type="entry name" value="Calcium-dependent phosphotriesterase"/>
    <property type="match status" value="1"/>
</dbReference>
<organism evidence="5 6">
    <name type="scientific">Trebonia kvetii</name>
    <dbReference type="NCBI Taxonomy" id="2480626"/>
    <lineage>
        <taxon>Bacteria</taxon>
        <taxon>Bacillati</taxon>
        <taxon>Actinomycetota</taxon>
        <taxon>Actinomycetes</taxon>
        <taxon>Streptosporangiales</taxon>
        <taxon>Treboniaceae</taxon>
        <taxon>Trebonia</taxon>
    </lineage>
</organism>
<feature type="binding site" evidence="3">
    <location>
        <position position="137"/>
    </location>
    <ligand>
        <name>substrate</name>
    </ligand>
</feature>
<gene>
    <name evidence="5" type="ORF">EAS64_25605</name>
</gene>
<dbReference type="InterPro" id="IPR011042">
    <property type="entry name" value="6-blade_b-propeller_TolB-like"/>
</dbReference>
<dbReference type="Gene3D" id="2.120.10.30">
    <property type="entry name" value="TolB, C-terminal domain"/>
    <property type="match status" value="1"/>
</dbReference>
<reference evidence="5 6" key="1">
    <citation type="submission" date="2018-11" db="EMBL/GenBank/DDBJ databases">
        <title>Trebonia kvetii gen.nov., sp.nov., a novel acidophilic actinobacterium, and proposal of the new actinobacterial family Treboniaceae fam. nov.</title>
        <authorList>
            <person name="Rapoport D."/>
            <person name="Sagova-Mareckova M."/>
            <person name="Sedlacek I."/>
            <person name="Provaznik J."/>
            <person name="Kralova S."/>
            <person name="Pavlinic D."/>
            <person name="Benes V."/>
            <person name="Kopecky J."/>
        </authorList>
    </citation>
    <scope>NUCLEOTIDE SEQUENCE [LARGE SCALE GENOMIC DNA]</scope>
    <source>
        <strain evidence="5 6">15Tr583</strain>
    </source>
</reference>
<dbReference type="PANTHER" id="PTHR10907:SF47">
    <property type="entry name" value="REGUCALCIN"/>
    <property type="match status" value="1"/>
</dbReference>
<comment type="caution">
    <text evidence="5">The sequence shown here is derived from an EMBL/GenBank/DDBJ whole genome shotgun (WGS) entry which is preliminary data.</text>
</comment>
<dbReference type="GO" id="GO:0005509">
    <property type="term" value="F:calcium ion binding"/>
    <property type="evidence" value="ECO:0007669"/>
    <property type="project" value="TreeGrafter"/>
</dbReference>